<organism evidence="2 3">
    <name type="scientific">Formosimonas limnophila</name>
    <dbReference type="NCBI Taxonomy" id="1384487"/>
    <lineage>
        <taxon>Bacteria</taxon>
        <taxon>Pseudomonadati</taxon>
        <taxon>Pseudomonadota</taxon>
        <taxon>Betaproteobacteria</taxon>
        <taxon>Burkholderiales</taxon>
        <taxon>Burkholderiaceae</taxon>
        <taxon>Formosimonas</taxon>
    </lineage>
</organism>
<protein>
    <recommendedName>
        <fullName evidence="1">HTH cro/C1-type domain-containing protein</fullName>
    </recommendedName>
</protein>
<proteinExistence type="predicted"/>
<dbReference type="Pfam" id="PF15943">
    <property type="entry name" value="YdaS_toxin"/>
    <property type="match status" value="1"/>
</dbReference>
<dbReference type="InterPro" id="IPR031856">
    <property type="entry name" value="YdaS_toxin-like"/>
</dbReference>
<dbReference type="Proteomes" id="UP000614287">
    <property type="component" value="Unassembled WGS sequence"/>
</dbReference>
<sequence>MNLKQYIQNLPKGGAGALANEIGISPSYLSQMASGVTNISPENAVKIETATKGKVSRCELLPDKWEAIWPELSQQHLFAQRAQQVV</sequence>
<dbReference type="Gene3D" id="1.10.260.40">
    <property type="entry name" value="lambda repressor-like DNA-binding domains"/>
    <property type="match status" value="1"/>
</dbReference>
<dbReference type="CDD" id="cd00093">
    <property type="entry name" value="HTH_XRE"/>
    <property type="match status" value="1"/>
</dbReference>
<dbReference type="RefSeq" id="WP_189490672.1">
    <property type="nucleotide sequence ID" value="NZ_BMZG01000002.1"/>
</dbReference>
<dbReference type="GO" id="GO:0003677">
    <property type="term" value="F:DNA binding"/>
    <property type="evidence" value="ECO:0007669"/>
    <property type="project" value="InterPro"/>
</dbReference>
<feature type="domain" description="HTH cro/C1-type" evidence="1">
    <location>
        <begin position="17"/>
        <end position="60"/>
    </location>
</feature>
<reference evidence="2" key="2">
    <citation type="submission" date="2020-09" db="EMBL/GenBank/DDBJ databases">
        <authorList>
            <person name="Sun Q."/>
            <person name="Kim S."/>
        </authorList>
    </citation>
    <scope>NUCLEOTIDE SEQUENCE</scope>
    <source>
        <strain evidence="2">KCTC 32501</strain>
    </source>
</reference>
<evidence type="ECO:0000313" key="3">
    <source>
        <dbReference type="Proteomes" id="UP000614287"/>
    </source>
</evidence>
<accession>A0A8J3CFY6</accession>
<name>A0A8J3CFY6_9BURK</name>
<dbReference type="InterPro" id="IPR001387">
    <property type="entry name" value="Cro/C1-type_HTH"/>
</dbReference>
<dbReference type="AlphaFoldDB" id="A0A8J3CFY6"/>
<keyword evidence="3" id="KW-1185">Reference proteome</keyword>
<evidence type="ECO:0000313" key="2">
    <source>
        <dbReference type="EMBL" id="GHA66014.1"/>
    </source>
</evidence>
<evidence type="ECO:0000259" key="1">
    <source>
        <dbReference type="PROSITE" id="PS50943"/>
    </source>
</evidence>
<dbReference type="PROSITE" id="PS50943">
    <property type="entry name" value="HTH_CROC1"/>
    <property type="match status" value="1"/>
</dbReference>
<dbReference type="SUPFAM" id="SSF47413">
    <property type="entry name" value="lambda repressor-like DNA-binding domains"/>
    <property type="match status" value="1"/>
</dbReference>
<comment type="caution">
    <text evidence="2">The sequence shown here is derived from an EMBL/GenBank/DDBJ whole genome shotgun (WGS) entry which is preliminary data.</text>
</comment>
<dbReference type="EMBL" id="BMZG01000002">
    <property type="protein sequence ID" value="GHA66014.1"/>
    <property type="molecule type" value="Genomic_DNA"/>
</dbReference>
<reference evidence="2" key="1">
    <citation type="journal article" date="2014" name="Int. J. Syst. Evol. Microbiol.">
        <title>Complete genome sequence of Corynebacterium casei LMG S-19264T (=DSM 44701T), isolated from a smear-ripened cheese.</title>
        <authorList>
            <consortium name="US DOE Joint Genome Institute (JGI-PGF)"/>
            <person name="Walter F."/>
            <person name="Albersmeier A."/>
            <person name="Kalinowski J."/>
            <person name="Ruckert C."/>
        </authorList>
    </citation>
    <scope>NUCLEOTIDE SEQUENCE</scope>
    <source>
        <strain evidence="2">KCTC 32501</strain>
    </source>
</reference>
<gene>
    <name evidence="2" type="ORF">GCM10009007_03070</name>
</gene>
<dbReference type="InterPro" id="IPR010982">
    <property type="entry name" value="Lambda_DNA-bd_dom_sf"/>
</dbReference>